<reference evidence="3" key="3">
    <citation type="submission" date="2016-11" db="EMBL/GenBank/DDBJ databases">
        <authorList>
            <person name="Jaros S."/>
            <person name="Januszkiewicz K."/>
            <person name="Wedrychowicz H."/>
        </authorList>
    </citation>
    <scope>NUCLEOTIDE SEQUENCE [LARGE SCALE GENOMIC DNA]</scope>
    <source>
        <strain evidence="3">YR203</strain>
    </source>
</reference>
<evidence type="ECO:0000313" key="4">
    <source>
        <dbReference type="Proteomes" id="UP000028719"/>
    </source>
</evidence>
<sequence>MKKILQILFLGLCTISCFAQKGGSKITYFLPFDVRVKILEKLKTIKEPEKTSFVLGNDESGNYIIYLNNHVVGESKFWVENTNRVLFLEGKFYPLIFEADEYFSYPENTTSILKKIDKGEPIRKIITIRENSFFIKFKHGGEIVK</sequence>
<accession>A0A1M5CY79</accession>
<name>A0A1M5CY79_9FLAO</name>
<keyword evidence="4" id="KW-1185">Reference proteome</keyword>
<evidence type="ECO:0008006" key="6">
    <source>
        <dbReference type="Google" id="ProtNLM"/>
    </source>
</evidence>
<evidence type="ECO:0000313" key="3">
    <source>
        <dbReference type="EMBL" id="SHF59604.1"/>
    </source>
</evidence>
<keyword evidence="1" id="KW-0732">Signal</keyword>
<dbReference type="RefSeq" id="WP_034750495.1">
    <property type="nucleotide sequence ID" value="NZ_FQVE01000003.1"/>
</dbReference>
<dbReference type="EMBL" id="JPRI01000012">
    <property type="protein sequence ID" value="KFF23447.1"/>
    <property type="molecule type" value="Genomic_DNA"/>
</dbReference>
<dbReference type="Proteomes" id="UP000028719">
    <property type="component" value="Unassembled WGS sequence"/>
</dbReference>
<evidence type="ECO:0000313" key="5">
    <source>
        <dbReference type="Proteomes" id="UP000184108"/>
    </source>
</evidence>
<protein>
    <recommendedName>
        <fullName evidence="6">Beta-lactamase-inhibitor-like, PepSY-like</fullName>
    </recommendedName>
</protein>
<feature type="chain" id="PRO_5009909428" description="Beta-lactamase-inhibitor-like, PepSY-like" evidence="1">
    <location>
        <begin position="20"/>
        <end position="145"/>
    </location>
</feature>
<dbReference type="AlphaFoldDB" id="A0A1M5CY79"/>
<evidence type="ECO:0000313" key="2">
    <source>
        <dbReference type="EMBL" id="KFF23447.1"/>
    </source>
</evidence>
<proteinExistence type="predicted"/>
<dbReference type="EMBL" id="FQVE01000003">
    <property type="protein sequence ID" value="SHF59604.1"/>
    <property type="molecule type" value="Genomic_DNA"/>
</dbReference>
<dbReference type="Proteomes" id="UP000184108">
    <property type="component" value="Unassembled WGS sequence"/>
</dbReference>
<dbReference type="OrthoDB" id="1262716at2"/>
<evidence type="ECO:0000256" key="1">
    <source>
        <dbReference type="SAM" id="SignalP"/>
    </source>
</evidence>
<gene>
    <name evidence="2" type="ORF">IW16_24595</name>
    <name evidence="3" type="ORF">SAMN02787073_2416</name>
</gene>
<organism evidence="3 5">
    <name type="scientific">Chryseobacterium vrystaatense</name>
    <dbReference type="NCBI Taxonomy" id="307480"/>
    <lineage>
        <taxon>Bacteria</taxon>
        <taxon>Pseudomonadati</taxon>
        <taxon>Bacteroidota</taxon>
        <taxon>Flavobacteriia</taxon>
        <taxon>Flavobacteriales</taxon>
        <taxon>Weeksellaceae</taxon>
        <taxon>Chryseobacterium group</taxon>
        <taxon>Chryseobacterium</taxon>
    </lineage>
</organism>
<feature type="signal peptide" evidence="1">
    <location>
        <begin position="1"/>
        <end position="19"/>
    </location>
</feature>
<reference evidence="5" key="2">
    <citation type="submission" date="2016-11" db="EMBL/GenBank/DDBJ databases">
        <authorList>
            <person name="Varghese N."/>
            <person name="Submissions S."/>
        </authorList>
    </citation>
    <scope>NUCLEOTIDE SEQUENCE [LARGE SCALE GENOMIC DNA]</scope>
    <source>
        <strain evidence="5">YR203</strain>
    </source>
</reference>
<reference evidence="2 4" key="1">
    <citation type="submission" date="2014-07" db="EMBL/GenBank/DDBJ databases">
        <title>Genome of Chryseobacterium vrystaatense LMG 22846.</title>
        <authorList>
            <person name="Pipes S.E."/>
            <person name="Stropko S.J."/>
            <person name="Newman J.D."/>
        </authorList>
    </citation>
    <scope>NUCLEOTIDE SEQUENCE [LARGE SCALE GENOMIC DNA]</scope>
    <source>
        <strain evidence="2 4">LMG 22846</strain>
    </source>
</reference>